<dbReference type="RefSeq" id="WP_257913993.1">
    <property type="nucleotide sequence ID" value="NZ_JANPWE010000010.1"/>
</dbReference>
<accession>A0ABT1Y9C6</accession>
<proteinExistence type="predicted"/>
<evidence type="ECO:0000313" key="2">
    <source>
        <dbReference type="Proteomes" id="UP001524944"/>
    </source>
</evidence>
<gene>
    <name evidence="1" type="ORF">NVS47_14530</name>
</gene>
<comment type="caution">
    <text evidence="1">The sequence shown here is derived from an EMBL/GenBank/DDBJ whole genome shotgun (WGS) entry which is preliminary data.</text>
</comment>
<organism evidence="1 2">
    <name type="scientific">Dehalobacterium formicoaceticum</name>
    <dbReference type="NCBI Taxonomy" id="51515"/>
    <lineage>
        <taxon>Bacteria</taxon>
        <taxon>Bacillati</taxon>
        <taxon>Bacillota</taxon>
        <taxon>Clostridia</taxon>
        <taxon>Eubacteriales</taxon>
        <taxon>Peptococcaceae</taxon>
        <taxon>Dehalobacterium</taxon>
    </lineage>
</organism>
<sequence length="114" mass="13546">MNNITYQKNGDYQIPNLSIAPQDQPLGKYGRMRKTYLQKHRTALFNSLLLSEKLYPHLLEIDQTATRRMDQIMTDLQKKQTPPDKMMYQMEWVGYMNNLKAQAEELIMTELIYN</sequence>
<evidence type="ECO:0000313" key="1">
    <source>
        <dbReference type="EMBL" id="MCR6546715.1"/>
    </source>
</evidence>
<reference evidence="1 2" key="1">
    <citation type="submission" date="2022-08" db="EMBL/GenBank/DDBJ databases">
        <title>Proteogenomics of the novel Dehalobacterium formicoaceticum strain EZ94 highlights a key role of methyltransferases during anaerobic dichloromethane degradation.</title>
        <authorList>
            <person name="Wasmund K."/>
        </authorList>
    </citation>
    <scope>NUCLEOTIDE SEQUENCE [LARGE SCALE GENOMIC DNA]</scope>
    <source>
        <strain evidence="1 2">EZ94</strain>
    </source>
</reference>
<dbReference type="EMBL" id="JANPWE010000010">
    <property type="protein sequence ID" value="MCR6546715.1"/>
    <property type="molecule type" value="Genomic_DNA"/>
</dbReference>
<keyword evidence="2" id="KW-1185">Reference proteome</keyword>
<dbReference type="InterPro" id="IPR026989">
    <property type="entry name" value="TnpV"/>
</dbReference>
<protein>
    <submittedName>
        <fullName evidence="1">TnpV protein</fullName>
    </submittedName>
</protein>
<dbReference type="Proteomes" id="UP001524944">
    <property type="component" value="Unassembled WGS sequence"/>
</dbReference>
<dbReference type="Pfam" id="PF14198">
    <property type="entry name" value="TnpV"/>
    <property type="match status" value="1"/>
</dbReference>
<name>A0ABT1Y9C6_9FIRM</name>